<organism evidence="7 8">
    <name type="scientific">Candidatus [Bacteroides] periocalifornicus</name>
    <dbReference type="NCBI Taxonomy" id="1702214"/>
    <lineage>
        <taxon>Bacteria</taxon>
        <taxon>Pseudomonadati</taxon>
        <taxon>Bacteroidota</taxon>
    </lineage>
</organism>
<evidence type="ECO:0000256" key="4">
    <source>
        <dbReference type="ARBA" id="ARBA00022989"/>
    </source>
</evidence>
<comment type="caution">
    <text evidence="7">The sequence shown here is derived from an EMBL/GenBank/DDBJ whole genome shotgun (WGS) entry which is preliminary data.</text>
</comment>
<dbReference type="EMBL" id="LIIK01000002">
    <property type="protein sequence ID" value="KQM09638.1"/>
    <property type="molecule type" value="Genomic_DNA"/>
</dbReference>
<keyword evidence="3 6" id="KW-0812">Transmembrane</keyword>
<protein>
    <submittedName>
        <fullName evidence="7">Murein hydrolase transporter LrgA</fullName>
    </submittedName>
</protein>
<evidence type="ECO:0000256" key="5">
    <source>
        <dbReference type="ARBA" id="ARBA00023136"/>
    </source>
</evidence>
<keyword evidence="8" id="KW-1185">Reference proteome</keyword>
<dbReference type="GO" id="GO:0016787">
    <property type="term" value="F:hydrolase activity"/>
    <property type="evidence" value="ECO:0007669"/>
    <property type="project" value="UniProtKB-KW"/>
</dbReference>
<keyword evidence="4 6" id="KW-1133">Transmembrane helix</keyword>
<dbReference type="InterPro" id="IPR005538">
    <property type="entry name" value="LrgA/CidA"/>
</dbReference>
<gene>
    <name evidence="7" type="ORF">AL399_00945</name>
</gene>
<evidence type="ECO:0000313" key="7">
    <source>
        <dbReference type="EMBL" id="KQM09638.1"/>
    </source>
</evidence>
<feature type="transmembrane region" description="Helical" evidence="6">
    <location>
        <begin position="83"/>
        <end position="109"/>
    </location>
</feature>
<accession>A0A0Q4BBA3</accession>
<dbReference type="GO" id="GO:0005886">
    <property type="term" value="C:plasma membrane"/>
    <property type="evidence" value="ECO:0007669"/>
    <property type="project" value="UniProtKB-SubCell"/>
</dbReference>
<reference evidence="7" key="1">
    <citation type="submission" date="2015-08" db="EMBL/GenBank/DDBJ databases">
        <title>Candidatus Bacteriodes Periocalifornicus.</title>
        <authorList>
            <person name="McLean J.S."/>
            <person name="Kelley S."/>
        </authorList>
    </citation>
    <scope>NUCLEOTIDE SEQUENCE [LARGE SCALE GENOMIC DNA]</scope>
    <source>
        <strain evidence="7">12B</strain>
    </source>
</reference>
<name>A0A0Q4BBA3_9BACT</name>
<proteinExistence type="predicted"/>
<keyword evidence="5 6" id="KW-0472">Membrane</keyword>
<dbReference type="AlphaFoldDB" id="A0A0Q4BBA3"/>
<comment type="subcellular location">
    <subcellularLocation>
        <location evidence="1">Cell membrane</location>
        <topology evidence="1">Multi-pass membrane protein</topology>
    </subcellularLocation>
</comment>
<evidence type="ECO:0000256" key="2">
    <source>
        <dbReference type="ARBA" id="ARBA00022475"/>
    </source>
</evidence>
<dbReference type="PANTHER" id="PTHR33931">
    <property type="entry name" value="HOLIN-LIKE PROTEIN CIDA-RELATED"/>
    <property type="match status" value="1"/>
</dbReference>
<dbReference type="PATRIC" id="fig|1702214.3.peg.841"/>
<dbReference type="PANTHER" id="PTHR33931:SF5">
    <property type="entry name" value="UPF0299 MEMBRANE PROTEIN YOHJ"/>
    <property type="match status" value="1"/>
</dbReference>
<sequence length="127" mass="14444">MFIRYLALVFGCLALGELAVALTPIPLPSSIIGMLLLTLFLRLRWVKLHHIKGLSDLLISNLGLFFIPPSIAIMDYLDIIKANFWGIMGVIVISTVLVIVSTGHVYQLFRKRMEFNIKPFNKKHHQK</sequence>
<evidence type="ECO:0000313" key="8">
    <source>
        <dbReference type="Proteomes" id="UP000054172"/>
    </source>
</evidence>
<dbReference type="STRING" id="1702214.AL399_00945"/>
<keyword evidence="7" id="KW-0378">Hydrolase</keyword>
<evidence type="ECO:0000256" key="6">
    <source>
        <dbReference type="SAM" id="Phobius"/>
    </source>
</evidence>
<evidence type="ECO:0000256" key="3">
    <source>
        <dbReference type="ARBA" id="ARBA00022692"/>
    </source>
</evidence>
<feature type="transmembrane region" description="Helical" evidence="6">
    <location>
        <begin position="58"/>
        <end position="77"/>
    </location>
</feature>
<keyword evidence="2" id="KW-1003">Cell membrane</keyword>
<evidence type="ECO:0000256" key="1">
    <source>
        <dbReference type="ARBA" id="ARBA00004651"/>
    </source>
</evidence>
<dbReference type="Pfam" id="PF03788">
    <property type="entry name" value="LrgA"/>
    <property type="match status" value="1"/>
</dbReference>
<dbReference type="Proteomes" id="UP000054172">
    <property type="component" value="Unassembled WGS sequence"/>
</dbReference>